<protein>
    <recommendedName>
        <fullName evidence="1">MEKHLA domain-containing protein</fullName>
    </recommendedName>
</protein>
<name>A0AAQ3Y0T9_9ENTE</name>
<reference evidence="2" key="2">
    <citation type="submission" date="2024-03" db="EMBL/GenBank/DDBJ databases">
        <title>The Genome Sequence of Enterococcus sp. DIV0242b.</title>
        <authorList>
            <consortium name="The Broad Institute Genomics Platform"/>
            <consortium name="The Broad Institute Microbial Omics Core"/>
            <consortium name="The Broad Institute Genomic Center for Infectious Diseases"/>
            <person name="Earl A."/>
            <person name="Manson A."/>
            <person name="Gilmore M."/>
            <person name="Schwartman J."/>
            <person name="Shea T."/>
            <person name="Abouelleil A."/>
            <person name="Cao P."/>
            <person name="Chapman S."/>
            <person name="Cusick C."/>
            <person name="Young S."/>
            <person name="Neafsey D."/>
            <person name="Nusbaum C."/>
            <person name="Birren B."/>
        </authorList>
    </citation>
    <scope>NUCLEOTIDE SEQUENCE</scope>
    <source>
        <strain evidence="2">9E7_DIV0242</strain>
    </source>
</reference>
<keyword evidence="3" id="KW-1185">Reference proteome</keyword>
<reference evidence="2" key="1">
    <citation type="submission" date="2017-05" db="EMBL/GenBank/DDBJ databases">
        <authorList>
            <consortium name="The Broad Institute Genomics Platform"/>
            <consortium name="The Broad Institute Genomic Center for Infectious Diseases"/>
            <person name="Earl A."/>
            <person name="Manson A."/>
            <person name="Schwartman J."/>
            <person name="Gilmore M."/>
            <person name="Abouelleil A."/>
            <person name="Cao P."/>
            <person name="Chapman S."/>
            <person name="Cusick C."/>
            <person name="Shea T."/>
            <person name="Young S."/>
            <person name="Neafsey D."/>
            <person name="Nusbaum C."/>
            <person name="Birren B."/>
        </authorList>
    </citation>
    <scope>NUCLEOTIDE SEQUENCE</scope>
    <source>
        <strain evidence="2">9E7_DIV0242</strain>
    </source>
</reference>
<feature type="domain" description="MEKHLA" evidence="1">
    <location>
        <begin position="9"/>
        <end position="145"/>
    </location>
</feature>
<sequence>MDKNERYKLLELLEQSYEHWTKGRQFPVPSQEKQRYVWLDEQAPFGLLVQNTKEDPTFIYANQKAQDIFGYTLSEFLTTPSRKSAPTANQEDRKQMLRDVEKTGISDNYKGTRVDHQGNLFEISKGSIWKVLDDSGKTVGIAAMIFVDAPPVV</sequence>
<accession>A0AAQ3Y0T9</accession>
<proteinExistence type="predicted"/>
<dbReference type="EMBL" id="CP147247">
    <property type="protein sequence ID" value="WYJ91709.1"/>
    <property type="molecule type" value="Genomic_DNA"/>
</dbReference>
<dbReference type="RefSeq" id="WP_339101752.1">
    <property type="nucleotide sequence ID" value="NZ_CP147247.1"/>
</dbReference>
<organism evidence="2 3">
    <name type="scientific">Candidatus Enterococcus clewellii</name>
    <dbReference type="NCBI Taxonomy" id="1834193"/>
    <lineage>
        <taxon>Bacteria</taxon>
        <taxon>Bacillati</taxon>
        <taxon>Bacillota</taxon>
        <taxon>Bacilli</taxon>
        <taxon>Lactobacillales</taxon>
        <taxon>Enterococcaceae</taxon>
        <taxon>Enterococcus</taxon>
    </lineage>
</organism>
<dbReference type="InterPro" id="IPR035965">
    <property type="entry name" value="PAS-like_dom_sf"/>
</dbReference>
<dbReference type="CDD" id="cd00130">
    <property type="entry name" value="PAS"/>
    <property type="match status" value="1"/>
</dbReference>
<evidence type="ECO:0000313" key="2">
    <source>
        <dbReference type="EMBL" id="WYJ91709.1"/>
    </source>
</evidence>
<dbReference type="SUPFAM" id="SSF55785">
    <property type="entry name" value="PYP-like sensor domain (PAS domain)"/>
    <property type="match status" value="1"/>
</dbReference>
<dbReference type="Pfam" id="PF08670">
    <property type="entry name" value="MEKHLA"/>
    <property type="match status" value="1"/>
</dbReference>
<gene>
    <name evidence="2" type="ORF">A5888_003477</name>
</gene>
<dbReference type="NCBIfam" id="TIGR00229">
    <property type="entry name" value="sensory_box"/>
    <property type="match status" value="1"/>
</dbReference>
<evidence type="ECO:0000313" key="3">
    <source>
        <dbReference type="Proteomes" id="UP000195141"/>
    </source>
</evidence>
<evidence type="ECO:0000259" key="1">
    <source>
        <dbReference type="Pfam" id="PF08670"/>
    </source>
</evidence>
<dbReference type="AlphaFoldDB" id="A0AAQ3Y0T9"/>
<dbReference type="Proteomes" id="UP000195141">
    <property type="component" value="Chromosome"/>
</dbReference>
<dbReference type="InterPro" id="IPR000014">
    <property type="entry name" value="PAS"/>
</dbReference>
<dbReference type="Gene3D" id="3.30.450.20">
    <property type="entry name" value="PAS domain"/>
    <property type="match status" value="1"/>
</dbReference>
<dbReference type="InterPro" id="IPR013978">
    <property type="entry name" value="MEKHLA"/>
</dbReference>